<keyword evidence="2" id="KW-1185">Reference proteome</keyword>
<name>A0A9N9ITZ4_9GLOM</name>
<evidence type="ECO:0000313" key="2">
    <source>
        <dbReference type="Proteomes" id="UP000789759"/>
    </source>
</evidence>
<comment type="caution">
    <text evidence="1">The sequence shown here is derived from an EMBL/GenBank/DDBJ whole genome shotgun (WGS) entry which is preliminary data.</text>
</comment>
<protein>
    <submittedName>
        <fullName evidence="1">13736_t:CDS:1</fullName>
    </submittedName>
</protein>
<evidence type="ECO:0000313" key="1">
    <source>
        <dbReference type="EMBL" id="CAG8746702.1"/>
    </source>
</evidence>
<feature type="non-terminal residue" evidence="1">
    <location>
        <position position="491"/>
    </location>
</feature>
<dbReference type="AlphaFoldDB" id="A0A9N9ITZ4"/>
<organism evidence="1 2">
    <name type="scientific">Cetraspora pellucida</name>
    <dbReference type="NCBI Taxonomy" id="1433469"/>
    <lineage>
        <taxon>Eukaryota</taxon>
        <taxon>Fungi</taxon>
        <taxon>Fungi incertae sedis</taxon>
        <taxon>Mucoromycota</taxon>
        <taxon>Glomeromycotina</taxon>
        <taxon>Glomeromycetes</taxon>
        <taxon>Diversisporales</taxon>
        <taxon>Gigasporaceae</taxon>
        <taxon>Cetraspora</taxon>
    </lineage>
</organism>
<gene>
    <name evidence="1" type="ORF">CPELLU_LOCUS14427</name>
</gene>
<dbReference type="EMBL" id="CAJVQA010017070">
    <property type="protein sequence ID" value="CAG8746702.1"/>
    <property type="molecule type" value="Genomic_DNA"/>
</dbReference>
<dbReference type="OrthoDB" id="2430840at2759"/>
<dbReference type="Proteomes" id="UP000789759">
    <property type="component" value="Unassembled WGS sequence"/>
</dbReference>
<reference evidence="1" key="1">
    <citation type="submission" date="2021-06" db="EMBL/GenBank/DDBJ databases">
        <authorList>
            <person name="Kallberg Y."/>
            <person name="Tangrot J."/>
            <person name="Rosling A."/>
        </authorList>
    </citation>
    <scope>NUCLEOTIDE SEQUENCE</scope>
    <source>
        <strain evidence="1">FL966</strain>
    </source>
</reference>
<proteinExistence type="predicted"/>
<sequence>KEKDSAEVNLFWVRYSIAEWQKKVKEDDLYRCPFTSMRHAFSLCATNEEIESLLKAANSLSSSEKKNLLTTGKDKYLRRLKNKFNKMKGKVYTTILYIAPDFANHIVAIIAENEQLVPFIVDEQNIQQIFATIIDYEDFDDLVHEDPTNSLLSGIMDFANPPKLLIKIFHLKLLNTLSNTKEFVFENKTRKYLESLLNGNEMEKPIDNSISSHDMETCIRTIEFLHHIWKQNKYNDQHLNFNESTYTVDMFTSIIKNFCMEDIDFITFCGEFETACSRNRRQALHEGLNDEDIDATSLQPEANFSADDVTIDTSKRGHKIDGAVGMRIMGQNLIAFLVVESKKPGVDSGNDKKKQLQEQCDEMNEIFCFYEDNYKKSLTKELLEQIHNLYIIGARISGILDKLNGDDQLEITVYDIPGSLLGRRRLLRRNIYVPSRVQLKHHTVDYIESLMAIKMLLKDLKFRLQSVEETLNKLINEDGSYDLKFEVDGVI</sequence>
<accession>A0A9N9ITZ4</accession>